<organism evidence="3 4">
    <name type="scientific">Mesorhabditis belari</name>
    <dbReference type="NCBI Taxonomy" id="2138241"/>
    <lineage>
        <taxon>Eukaryota</taxon>
        <taxon>Metazoa</taxon>
        <taxon>Ecdysozoa</taxon>
        <taxon>Nematoda</taxon>
        <taxon>Chromadorea</taxon>
        <taxon>Rhabditida</taxon>
        <taxon>Rhabditina</taxon>
        <taxon>Rhabditomorpha</taxon>
        <taxon>Rhabditoidea</taxon>
        <taxon>Rhabditidae</taxon>
        <taxon>Mesorhabditinae</taxon>
        <taxon>Mesorhabditis</taxon>
    </lineage>
</organism>
<evidence type="ECO:0000313" key="4">
    <source>
        <dbReference type="WBParaSite" id="MBELARI_LOCUS5235"/>
    </source>
</evidence>
<dbReference type="WBParaSite" id="MBELARI_LOCUS5235">
    <property type="protein sequence ID" value="MBELARI_LOCUS5235"/>
    <property type="gene ID" value="MBELARI_LOCUS5235"/>
</dbReference>
<proteinExistence type="predicted"/>
<keyword evidence="3" id="KW-1185">Reference proteome</keyword>
<feature type="compositionally biased region" description="Basic and acidic residues" evidence="1">
    <location>
        <begin position="83"/>
        <end position="93"/>
    </location>
</feature>
<feature type="compositionally biased region" description="Basic and acidic residues" evidence="1">
    <location>
        <begin position="188"/>
        <end position="197"/>
    </location>
</feature>
<dbReference type="AlphaFoldDB" id="A0AAF3J9R9"/>
<feature type="compositionally biased region" description="Pro residues" evidence="1">
    <location>
        <begin position="121"/>
        <end position="131"/>
    </location>
</feature>
<feature type="compositionally biased region" description="Polar residues" evidence="1">
    <location>
        <begin position="930"/>
        <end position="940"/>
    </location>
</feature>
<reference evidence="4" key="1">
    <citation type="submission" date="2024-02" db="UniProtKB">
        <authorList>
            <consortium name="WormBaseParasite"/>
        </authorList>
    </citation>
    <scope>IDENTIFICATION</scope>
</reference>
<feature type="domain" description="SMAUG/ZCCHC2-like PHAT" evidence="2">
    <location>
        <begin position="383"/>
        <end position="493"/>
    </location>
</feature>
<accession>A0AAF3J9R9</accession>
<evidence type="ECO:0000313" key="3">
    <source>
        <dbReference type="Proteomes" id="UP000887575"/>
    </source>
</evidence>
<evidence type="ECO:0000256" key="1">
    <source>
        <dbReference type="SAM" id="MobiDB-lite"/>
    </source>
</evidence>
<evidence type="ECO:0000259" key="2">
    <source>
        <dbReference type="Pfam" id="PF26034"/>
    </source>
</evidence>
<feature type="compositionally biased region" description="Basic and acidic residues" evidence="1">
    <location>
        <begin position="206"/>
        <end position="218"/>
    </location>
</feature>
<protein>
    <recommendedName>
        <fullName evidence="2">SMAUG/ZCCHC2-like PHAT domain-containing protein</fullName>
    </recommendedName>
</protein>
<feature type="region of interest" description="Disordered" evidence="1">
    <location>
        <begin position="1"/>
        <end position="219"/>
    </location>
</feature>
<sequence length="970" mass="109307">MVNKGHHKKTGNNRSSNKEDANSVGKELNGNSKVNGRMTNGITPTTKQNGNSTKSSNKKGANSENRHEQNGHNWQLNGNSGQRHMDQKIDRKRSSSSKCSENSSKSTYEDRTDIEYDEPNASPPPPVPSTSPPHDLNENSMTISEQNQSESNKNDDMNSGDVSEFQFHQRDKDRHSLRGRSSQQIDKLSQRADEQHRSNLTVNRSTIDDKNGTRRISERSLYSDTFQNKTFLELKQPPSTSNNMHLEDCHLSEANATMARSTIGAAHKQLPSSQHIRREDVPHTQASYNHNFNRVNGPNRATHFHSESQPAALETASQTNPAVTSTQSQTDALTSDGLLIFHSQSPWDRFETMNQIVRTMEAFETRFFATCFEAVARVQANKLRDTENRANSSESIIRLRERKGNYLESCNYLFSLLSLLFGNSRKEAAHYFEVLQVIFQQHYEEMSKLRTTEEKLDLVEKLGKLVSAAIYHPAFSIVHAEPMTFWRETLWKEREQLNLQIAQERQQKENAETRSGAQATTMRLTEEQKRRSTMIYSQTHNFEYIYSMKAAEGGFRGTTVPIEITWSDGAKSYVGKSKQELFNMHFRLIDEFGLENSDSGERVLPRIQEDGSDEEYLSYINKLSDMPARIILSPVIKEAFYASRQLSPDVNFASQRPAQQSYAFMEQPRISTFMPQQHYFNAPTNPMVTQSTSVQQTIPMFALHPPGQPIQHQMPSCHICAGSHDWAKCPEKICGSRVAPEGLRLRTRANDLEPSLANSDRTVTGPPLAPLSKSPLIEPTLSQPGFNKFVPLNFAGPSASEPTVGSIYPPSFVAMAMSHQTVIAPQIQLFSNGIMHNLQQLAQFSPQAALNLVNQAVVNLHQYIATLQQFTPPPPLMQQPSQIEMLNHQHGSQSTYASRPRDRGSMSYGGGPLRIYTDQHQTPRDRENETGNGQRWQQEARQGREFNSNPSVPSPNPTSQPADVEPSTNS</sequence>
<dbReference type="InterPro" id="IPR058599">
    <property type="entry name" value="PHAT_Smg/ZCCHC2-like"/>
</dbReference>
<name>A0AAF3J9R9_9BILA</name>
<feature type="region of interest" description="Disordered" evidence="1">
    <location>
        <begin position="301"/>
        <end position="329"/>
    </location>
</feature>
<feature type="compositionally biased region" description="Basic and acidic residues" evidence="1">
    <location>
        <begin position="167"/>
        <end position="176"/>
    </location>
</feature>
<feature type="compositionally biased region" description="Polar residues" evidence="1">
    <location>
        <begin position="315"/>
        <end position="329"/>
    </location>
</feature>
<feature type="compositionally biased region" description="Polar residues" evidence="1">
    <location>
        <begin position="138"/>
        <end position="151"/>
    </location>
</feature>
<dbReference type="Proteomes" id="UP000887575">
    <property type="component" value="Unassembled WGS sequence"/>
</dbReference>
<feature type="region of interest" description="Disordered" evidence="1">
    <location>
        <begin position="888"/>
        <end position="970"/>
    </location>
</feature>
<feature type="compositionally biased region" description="Basic residues" evidence="1">
    <location>
        <begin position="1"/>
        <end position="11"/>
    </location>
</feature>
<feature type="compositionally biased region" description="Polar residues" evidence="1">
    <location>
        <begin position="29"/>
        <end position="63"/>
    </location>
</feature>
<dbReference type="Pfam" id="PF26034">
    <property type="entry name" value="PHAT_SMAUG"/>
    <property type="match status" value="1"/>
</dbReference>
<feature type="compositionally biased region" description="Polar residues" evidence="1">
    <location>
        <begin position="71"/>
        <end position="82"/>
    </location>
</feature>
<feature type="compositionally biased region" description="Low complexity" evidence="1">
    <location>
        <begin position="96"/>
        <end position="106"/>
    </location>
</feature>
<feature type="compositionally biased region" description="Polar residues" evidence="1">
    <location>
        <begin position="888"/>
        <end position="897"/>
    </location>
</feature>